<dbReference type="Proteomes" id="UP001189429">
    <property type="component" value="Unassembled WGS sequence"/>
</dbReference>
<evidence type="ECO:0000256" key="1">
    <source>
        <dbReference type="SAM" id="MobiDB-lite"/>
    </source>
</evidence>
<keyword evidence="3" id="KW-1185">Reference proteome</keyword>
<sequence length="65" mass="7105">MNRPSWPSPPPTRRSSGWPSAAPTRPSSRPSPPLPAWRGASSQAARPLRRPRTSTTWMAASGSRR</sequence>
<feature type="non-terminal residue" evidence="2">
    <location>
        <position position="65"/>
    </location>
</feature>
<organism evidence="2 3">
    <name type="scientific">Prorocentrum cordatum</name>
    <dbReference type="NCBI Taxonomy" id="2364126"/>
    <lineage>
        <taxon>Eukaryota</taxon>
        <taxon>Sar</taxon>
        <taxon>Alveolata</taxon>
        <taxon>Dinophyceae</taxon>
        <taxon>Prorocentrales</taxon>
        <taxon>Prorocentraceae</taxon>
        <taxon>Prorocentrum</taxon>
    </lineage>
</organism>
<protein>
    <submittedName>
        <fullName evidence="2">Uncharacterized protein</fullName>
    </submittedName>
</protein>
<feature type="region of interest" description="Disordered" evidence="1">
    <location>
        <begin position="1"/>
        <end position="65"/>
    </location>
</feature>
<feature type="compositionally biased region" description="Low complexity" evidence="1">
    <location>
        <begin position="13"/>
        <end position="28"/>
    </location>
</feature>
<evidence type="ECO:0000313" key="3">
    <source>
        <dbReference type="Proteomes" id="UP001189429"/>
    </source>
</evidence>
<dbReference type="EMBL" id="CAUYUJ010007072">
    <property type="protein sequence ID" value="CAK0819474.1"/>
    <property type="molecule type" value="Genomic_DNA"/>
</dbReference>
<name>A0ABN9RKQ4_9DINO</name>
<proteinExistence type="predicted"/>
<accession>A0ABN9RKQ4</accession>
<gene>
    <name evidence="2" type="ORF">PCOR1329_LOCUS21463</name>
</gene>
<reference evidence="2" key="1">
    <citation type="submission" date="2023-10" db="EMBL/GenBank/DDBJ databases">
        <authorList>
            <person name="Chen Y."/>
            <person name="Shah S."/>
            <person name="Dougan E. K."/>
            <person name="Thang M."/>
            <person name="Chan C."/>
        </authorList>
    </citation>
    <scope>NUCLEOTIDE SEQUENCE [LARGE SCALE GENOMIC DNA]</scope>
</reference>
<feature type="compositionally biased region" description="Pro residues" evidence="1">
    <location>
        <begin position="1"/>
        <end position="12"/>
    </location>
</feature>
<comment type="caution">
    <text evidence="2">The sequence shown here is derived from an EMBL/GenBank/DDBJ whole genome shotgun (WGS) entry which is preliminary data.</text>
</comment>
<evidence type="ECO:0000313" key="2">
    <source>
        <dbReference type="EMBL" id="CAK0819474.1"/>
    </source>
</evidence>